<dbReference type="Proteomes" id="UP000199112">
    <property type="component" value="Unassembled WGS sequence"/>
</dbReference>
<dbReference type="RefSeq" id="WP_090504024.1">
    <property type="nucleotide sequence ID" value="NZ_FNWL01000001.1"/>
</dbReference>
<organism evidence="1 2">
    <name type="scientific">Natronorubrum sediminis</name>
    <dbReference type="NCBI Taxonomy" id="640943"/>
    <lineage>
        <taxon>Archaea</taxon>
        <taxon>Methanobacteriati</taxon>
        <taxon>Methanobacteriota</taxon>
        <taxon>Stenosarchaea group</taxon>
        <taxon>Halobacteria</taxon>
        <taxon>Halobacteriales</taxon>
        <taxon>Natrialbaceae</taxon>
        <taxon>Natronorubrum</taxon>
    </lineage>
</organism>
<protein>
    <submittedName>
        <fullName evidence="1">Uncharacterized protein</fullName>
    </submittedName>
</protein>
<dbReference type="Pfam" id="PF26508">
    <property type="entry name" value="DUF8170"/>
    <property type="match status" value="1"/>
</dbReference>
<gene>
    <name evidence="1" type="ORF">SAMN04487967_0265</name>
</gene>
<evidence type="ECO:0000313" key="1">
    <source>
        <dbReference type="EMBL" id="SEH11251.1"/>
    </source>
</evidence>
<name>A0A1H6FK70_9EURY</name>
<evidence type="ECO:0000313" key="2">
    <source>
        <dbReference type="Proteomes" id="UP000199112"/>
    </source>
</evidence>
<reference evidence="2" key="1">
    <citation type="submission" date="2016-10" db="EMBL/GenBank/DDBJ databases">
        <authorList>
            <person name="Varghese N."/>
            <person name="Submissions S."/>
        </authorList>
    </citation>
    <scope>NUCLEOTIDE SEQUENCE [LARGE SCALE GENOMIC DNA]</scope>
    <source>
        <strain evidence="2">CGMCC 1.8981</strain>
    </source>
</reference>
<dbReference type="InterPro" id="IPR058483">
    <property type="entry name" value="DUF8170"/>
</dbReference>
<sequence>MTNESPPVPEEVLTSATERLEADDLTLAENEDLLHVLSELTPIYERERSYFVLGNYDPEQRRRLERVVDRLNSRPGAYAFQMSDVRGNWENGIQKFCLIADLVTHIVGVAEKEPSGFLVEQGLLVGTEEYFEKSYVLKRTYPDLDADYPYGWMEDGVFELLAADDRLHEWRTADELVETVEQIP</sequence>
<accession>A0A1H6FK70</accession>
<dbReference type="EMBL" id="FNWL01000001">
    <property type="protein sequence ID" value="SEH11251.1"/>
    <property type="molecule type" value="Genomic_DNA"/>
</dbReference>
<dbReference type="AlphaFoldDB" id="A0A1H6FK70"/>
<proteinExistence type="predicted"/>
<dbReference type="OrthoDB" id="275495at2157"/>
<keyword evidence="2" id="KW-1185">Reference proteome</keyword>